<protein>
    <submittedName>
        <fullName evidence="5">Adenylyltransferase/cytidyltransferase family protein</fullName>
    </submittedName>
</protein>
<feature type="compositionally biased region" description="Basic and acidic residues" evidence="3">
    <location>
        <begin position="39"/>
        <end position="48"/>
    </location>
</feature>
<dbReference type="Gene3D" id="3.40.50.620">
    <property type="entry name" value="HUPs"/>
    <property type="match status" value="1"/>
</dbReference>
<dbReference type="PANTHER" id="PTHR43793:SF1">
    <property type="entry name" value="FAD SYNTHASE"/>
    <property type="match status" value="1"/>
</dbReference>
<gene>
    <name evidence="5" type="ORF">FE251_12835</name>
</gene>
<evidence type="ECO:0000313" key="6">
    <source>
        <dbReference type="Proteomes" id="UP000313948"/>
    </source>
</evidence>
<organism evidence="5 6">
    <name type="scientific">Georgenia wutianyii</name>
    <dbReference type="NCBI Taxonomy" id="2585135"/>
    <lineage>
        <taxon>Bacteria</taxon>
        <taxon>Bacillati</taxon>
        <taxon>Actinomycetota</taxon>
        <taxon>Actinomycetes</taxon>
        <taxon>Micrococcales</taxon>
        <taxon>Bogoriellaceae</taxon>
        <taxon>Georgenia</taxon>
    </lineage>
</organism>
<proteinExistence type="predicted"/>
<dbReference type="EMBL" id="CP040899">
    <property type="protein sequence ID" value="QDB80169.1"/>
    <property type="molecule type" value="Genomic_DNA"/>
</dbReference>
<evidence type="ECO:0000259" key="4">
    <source>
        <dbReference type="Pfam" id="PF01467"/>
    </source>
</evidence>
<reference evidence="5 6" key="1">
    <citation type="submission" date="2019-05" db="EMBL/GenBank/DDBJ databases">
        <title>Georgenia *** sp. nov., and Georgenia *** sp. nov., isolated from the intestinal contents of plateau pika (Ochotona curzoniae) in the Qinghai-Tibet plateau of China.</title>
        <authorList>
            <person name="Tian Z."/>
        </authorList>
    </citation>
    <scope>NUCLEOTIDE SEQUENCE [LARGE SCALE GENOMIC DNA]</scope>
    <source>
        <strain evidence="5 6">Z294</strain>
    </source>
</reference>
<dbReference type="InterPro" id="IPR004821">
    <property type="entry name" value="Cyt_trans-like"/>
</dbReference>
<evidence type="ECO:0000313" key="5">
    <source>
        <dbReference type="EMBL" id="QDB80169.1"/>
    </source>
</evidence>
<accession>A0ABX5VNU1</accession>
<dbReference type="Pfam" id="PF01467">
    <property type="entry name" value="CTP_transf_like"/>
    <property type="match status" value="1"/>
</dbReference>
<dbReference type="InterPro" id="IPR050385">
    <property type="entry name" value="Archaeal_FAD_synthase"/>
</dbReference>
<feature type="compositionally biased region" description="Low complexity" evidence="3">
    <location>
        <begin position="22"/>
        <end position="31"/>
    </location>
</feature>
<keyword evidence="1" id="KW-0808">Transferase</keyword>
<dbReference type="NCBIfam" id="TIGR00125">
    <property type="entry name" value="cyt_tran_rel"/>
    <property type="match status" value="1"/>
</dbReference>
<keyword evidence="2 5" id="KW-0548">Nucleotidyltransferase</keyword>
<feature type="region of interest" description="Disordered" evidence="3">
    <location>
        <begin position="1"/>
        <end position="62"/>
    </location>
</feature>
<name>A0ABX5VNU1_9MICO</name>
<dbReference type="PANTHER" id="PTHR43793">
    <property type="entry name" value="FAD SYNTHASE"/>
    <property type="match status" value="1"/>
</dbReference>
<evidence type="ECO:0000256" key="2">
    <source>
        <dbReference type="ARBA" id="ARBA00022695"/>
    </source>
</evidence>
<dbReference type="GO" id="GO:0016779">
    <property type="term" value="F:nucleotidyltransferase activity"/>
    <property type="evidence" value="ECO:0007669"/>
    <property type="project" value="UniProtKB-KW"/>
</dbReference>
<feature type="domain" description="Cytidyltransferase-like" evidence="4">
    <location>
        <begin position="70"/>
        <end position="195"/>
    </location>
</feature>
<dbReference type="InterPro" id="IPR014729">
    <property type="entry name" value="Rossmann-like_a/b/a_fold"/>
</dbReference>
<dbReference type="Proteomes" id="UP000313948">
    <property type="component" value="Chromosome"/>
</dbReference>
<dbReference type="SUPFAM" id="SSF52374">
    <property type="entry name" value="Nucleotidylyl transferase"/>
    <property type="match status" value="1"/>
</dbReference>
<evidence type="ECO:0000256" key="3">
    <source>
        <dbReference type="SAM" id="MobiDB-lite"/>
    </source>
</evidence>
<sequence length="205" mass="21899">MLPLSFRSPGSTEYGGGRARGRPAYPAKRPQGSPPGPRGRPDHGEDGPKSPSTVGSTDVDDPQLNAVGYVPGGFDMFHIGHLNILRAARARCGHLVVGVATDEALTAMKGRPPVVPHAERMEILSSLRFVDAVVPDVAADKRVAWHAHPFDVLFKGTDWLGTAKGDRLESELRQVGARVVYLPYTPSTSSTMLRAFLTSALPSAP</sequence>
<evidence type="ECO:0000256" key="1">
    <source>
        <dbReference type="ARBA" id="ARBA00022679"/>
    </source>
</evidence>
<keyword evidence="6" id="KW-1185">Reference proteome</keyword>